<evidence type="ECO:0000256" key="5">
    <source>
        <dbReference type="ARBA" id="ARBA00023027"/>
    </source>
</evidence>
<feature type="binding site" evidence="7">
    <location>
        <position position="175"/>
    </location>
    <ligand>
        <name>a divalent metal cation</name>
        <dbReference type="ChEBI" id="CHEBI:60240"/>
        <note>ligand shared between dimeric partners</note>
    </ligand>
</feature>
<feature type="binding site" evidence="7">
    <location>
        <position position="144"/>
    </location>
    <ligand>
        <name>substrate</name>
    </ligand>
</feature>
<comment type="function">
    <text evidence="7">Catalyzes the NAD(P)-dependent oxidation of 4-(phosphooxy)-L-threonine (HTP) into 2-amino-3-oxo-4-(phosphooxy)butyric acid which spontaneously decarboxylates to form 3-amino-2-oxopropyl phosphate (AHAP).</text>
</comment>
<dbReference type="GO" id="GO:0008615">
    <property type="term" value="P:pyridoxine biosynthetic process"/>
    <property type="evidence" value="ECO:0007669"/>
    <property type="project" value="UniProtKB-UniRule"/>
</dbReference>
<dbReference type="STRING" id="560819.SAMN05428998_14926"/>
<comment type="pathway">
    <text evidence="7">Cofactor biosynthesis; pyridoxine 5'-phosphate biosynthesis; pyridoxine 5'-phosphate from D-erythrose 4-phosphate: step 4/5.</text>
</comment>
<dbReference type="PANTHER" id="PTHR30004">
    <property type="entry name" value="4-HYDROXYTHREONINE-4-PHOSPHATE DEHYDROGENASE"/>
    <property type="match status" value="1"/>
</dbReference>
<dbReference type="UniPathway" id="UPA00244">
    <property type="reaction ID" value="UER00312"/>
</dbReference>
<keyword evidence="2 7" id="KW-0479">Metal-binding</keyword>
<keyword evidence="1 7" id="KW-0963">Cytoplasm</keyword>
<keyword evidence="7" id="KW-0170">Cobalt</keyword>
<dbReference type="AlphaFoldDB" id="A0A1Y6CQZ2"/>
<evidence type="ECO:0000256" key="1">
    <source>
        <dbReference type="ARBA" id="ARBA00022490"/>
    </source>
</evidence>
<keyword evidence="5 7" id="KW-0520">NAD</keyword>
<evidence type="ECO:0000256" key="7">
    <source>
        <dbReference type="HAMAP-Rule" id="MF_00536"/>
    </source>
</evidence>
<protein>
    <recommendedName>
        <fullName evidence="7">4-hydroxythreonine-4-phosphate dehydrogenase</fullName>
        <ecNumber evidence="7">1.1.1.262</ecNumber>
    </recommendedName>
    <alternativeName>
        <fullName evidence="7">4-(phosphohydroxy)-L-threonine dehydrogenase</fullName>
    </alternativeName>
</protein>
<keyword evidence="7" id="KW-0862">Zinc</keyword>
<dbReference type="NCBIfam" id="TIGR00557">
    <property type="entry name" value="pdxA"/>
    <property type="match status" value="1"/>
</dbReference>
<dbReference type="Gene3D" id="3.40.718.10">
    <property type="entry name" value="Isopropylmalate Dehydrogenase"/>
    <property type="match status" value="1"/>
</dbReference>
<evidence type="ECO:0000313" key="10">
    <source>
        <dbReference type="Proteomes" id="UP000192917"/>
    </source>
</evidence>
<dbReference type="PANTHER" id="PTHR30004:SF6">
    <property type="entry name" value="D-THREONATE 4-PHOSPHATE DEHYDROGENASE"/>
    <property type="match status" value="1"/>
</dbReference>
<feature type="region of interest" description="Disordered" evidence="8">
    <location>
        <begin position="336"/>
        <end position="355"/>
    </location>
</feature>
<dbReference type="Pfam" id="PF04166">
    <property type="entry name" value="PdxA"/>
    <property type="match status" value="1"/>
</dbReference>
<dbReference type="Proteomes" id="UP000192917">
    <property type="component" value="Unassembled WGS sequence"/>
</dbReference>
<gene>
    <name evidence="7" type="primary">pdxA</name>
    <name evidence="9" type="ORF">SAMN05428998_14926</name>
</gene>
<feature type="binding site" evidence="7">
    <location>
        <position position="301"/>
    </location>
    <ligand>
        <name>substrate</name>
    </ligand>
</feature>
<sequence length="355" mass="36589">MPAAPADARLPLALTMGEPAGIGGEIALAAWLRRDAERLPPCFLIDDPRRLAALAGRLGLAVPVETIAGPEQALAAWPRALPVLPLDAPVEALPGRPSAATAGAVLDSIRRAVALVREGRAGAVVTNPIQKSALYEAGFRHPGHTEFLAELAGEGAVPIMMLACPELRVVPVTVHLSLRRAIETLTSAAIVQAGRITAAALARDFAIARPRLAVAGLNPHAGEGGAMGAEDLETVAPAVAELRDRGVEAVGPLPADTLFHAAARRRYDAALCMYHDQALIPVKTLDFEGAVNVTLGLPFVRTSPDHGTALDIAGSGKADPASLIAALRLAGSMAEARARAGERPPAPRSGATAFA</sequence>
<keyword evidence="3 7" id="KW-0521">NADP</keyword>
<comment type="miscellaneous">
    <text evidence="7">The active site is located at the dimer interface.</text>
</comment>
<feature type="binding site" evidence="7">
    <location>
        <position position="283"/>
    </location>
    <ligand>
        <name>substrate</name>
    </ligand>
</feature>
<dbReference type="GO" id="GO:0042823">
    <property type="term" value="P:pyridoxal phosphate biosynthetic process"/>
    <property type="evidence" value="ECO:0007669"/>
    <property type="project" value="UniProtKB-UniRule"/>
</dbReference>
<comment type="catalytic activity">
    <reaction evidence="7">
        <text>4-(phosphooxy)-L-threonine + NAD(+) = 3-amino-2-oxopropyl phosphate + CO2 + NADH</text>
        <dbReference type="Rhea" id="RHEA:32275"/>
        <dbReference type="ChEBI" id="CHEBI:16526"/>
        <dbReference type="ChEBI" id="CHEBI:57279"/>
        <dbReference type="ChEBI" id="CHEBI:57540"/>
        <dbReference type="ChEBI" id="CHEBI:57945"/>
        <dbReference type="ChEBI" id="CHEBI:58452"/>
        <dbReference type="EC" id="1.1.1.262"/>
    </reaction>
</comment>
<proteinExistence type="inferred from homology"/>
<dbReference type="GO" id="GO:0008270">
    <property type="term" value="F:zinc ion binding"/>
    <property type="evidence" value="ECO:0007669"/>
    <property type="project" value="UniProtKB-UniRule"/>
</dbReference>
<evidence type="ECO:0000256" key="8">
    <source>
        <dbReference type="SAM" id="MobiDB-lite"/>
    </source>
</evidence>
<dbReference type="EC" id="1.1.1.262" evidence="7"/>
<dbReference type="InterPro" id="IPR005255">
    <property type="entry name" value="PdxA_fam"/>
</dbReference>
<dbReference type="HAMAP" id="MF_00536">
    <property type="entry name" value="PdxA"/>
    <property type="match status" value="1"/>
</dbReference>
<dbReference type="InterPro" id="IPR037510">
    <property type="entry name" value="PdxA"/>
</dbReference>
<keyword evidence="7" id="KW-0460">Magnesium</keyword>
<dbReference type="RefSeq" id="WP_085127129.1">
    <property type="nucleotide sequence ID" value="NZ_FWZX01000049.1"/>
</dbReference>
<evidence type="ECO:0000313" key="9">
    <source>
        <dbReference type="EMBL" id="SMF83368.1"/>
    </source>
</evidence>
<dbReference type="GO" id="GO:0051287">
    <property type="term" value="F:NAD binding"/>
    <property type="evidence" value="ECO:0007669"/>
    <property type="project" value="InterPro"/>
</dbReference>
<keyword evidence="4 7" id="KW-0560">Oxidoreductase</keyword>
<dbReference type="GO" id="GO:0000287">
    <property type="term" value="F:magnesium ion binding"/>
    <property type="evidence" value="ECO:0007669"/>
    <property type="project" value="UniProtKB-UniRule"/>
</dbReference>
<evidence type="ECO:0000256" key="6">
    <source>
        <dbReference type="ARBA" id="ARBA00023096"/>
    </source>
</evidence>
<feature type="binding site" evidence="7">
    <location>
        <position position="292"/>
    </location>
    <ligand>
        <name>substrate</name>
    </ligand>
</feature>
<evidence type="ECO:0000256" key="2">
    <source>
        <dbReference type="ARBA" id="ARBA00022723"/>
    </source>
</evidence>
<dbReference type="EMBL" id="FWZX01000049">
    <property type="protein sequence ID" value="SMF83368.1"/>
    <property type="molecule type" value="Genomic_DNA"/>
</dbReference>
<comment type="subunit">
    <text evidence="7">Homodimer.</text>
</comment>
<dbReference type="SUPFAM" id="SSF53659">
    <property type="entry name" value="Isocitrate/Isopropylmalate dehydrogenase-like"/>
    <property type="match status" value="1"/>
</dbReference>
<dbReference type="GO" id="GO:0050570">
    <property type="term" value="F:4-hydroxythreonine-4-phosphate dehydrogenase activity"/>
    <property type="evidence" value="ECO:0007669"/>
    <property type="project" value="UniProtKB-UniRule"/>
</dbReference>
<comment type="similarity">
    <text evidence="7">Belongs to the PdxA family.</text>
</comment>
<evidence type="ECO:0000256" key="3">
    <source>
        <dbReference type="ARBA" id="ARBA00022857"/>
    </source>
</evidence>
<feature type="binding site" evidence="7">
    <location>
        <position position="145"/>
    </location>
    <ligand>
        <name>substrate</name>
    </ligand>
</feature>
<keyword evidence="10" id="KW-1185">Reference proteome</keyword>
<keyword evidence="6 7" id="KW-0664">Pyridoxine biosynthesis</keyword>
<accession>A0A1Y6CQZ2</accession>
<name>A0A1Y6CQZ2_9PROT</name>
<reference evidence="9 10" key="1">
    <citation type="submission" date="2017-04" db="EMBL/GenBank/DDBJ databases">
        <authorList>
            <person name="Afonso C.L."/>
            <person name="Miller P.J."/>
            <person name="Scott M.A."/>
            <person name="Spackman E."/>
            <person name="Goraichik I."/>
            <person name="Dimitrov K.M."/>
            <person name="Suarez D.L."/>
            <person name="Swayne D.E."/>
        </authorList>
    </citation>
    <scope>NUCLEOTIDE SEQUENCE [LARGE SCALE GENOMIC DNA]</scope>
    <source>
        <strain evidence="9 10">USBA 355</strain>
    </source>
</reference>
<comment type="subcellular location">
    <subcellularLocation>
        <location evidence="7">Cytoplasm</location>
    </subcellularLocation>
</comment>
<dbReference type="GO" id="GO:0005737">
    <property type="term" value="C:cytoplasm"/>
    <property type="evidence" value="ECO:0007669"/>
    <property type="project" value="UniProtKB-SubCell"/>
</dbReference>
<dbReference type="GO" id="GO:0050897">
    <property type="term" value="F:cobalt ion binding"/>
    <property type="evidence" value="ECO:0007669"/>
    <property type="project" value="UniProtKB-UniRule"/>
</dbReference>
<organism evidence="9 10">
    <name type="scientific">Tistlia consotensis USBA 355</name>
    <dbReference type="NCBI Taxonomy" id="560819"/>
    <lineage>
        <taxon>Bacteria</taxon>
        <taxon>Pseudomonadati</taxon>
        <taxon>Pseudomonadota</taxon>
        <taxon>Alphaproteobacteria</taxon>
        <taxon>Rhodospirillales</taxon>
        <taxon>Rhodovibrionaceae</taxon>
        <taxon>Tistlia</taxon>
    </lineage>
</organism>
<dbReference type="NCBIfam" id="NF003699">
    <property type="entry name" value="PRK05312.1"/>
    <property type="match status" value="1"/>
</dbReference>
<feature type="binding site" evidence="7">
    <location>
        <position position="220"/>
    </location>
    <ligand>
        <name>a divalent metal cation</name>
        <dbReference type="ChEBI" id="CHEBI:60240"/>
        <note>ligand shared between dimeric partners</note>
    </ligand>
</feature>
<evidence type="ECO:0000256" key="4">
    <source>
        <dbReference type="ARBA" id="ARBA00023002"/>
    </source>
</evidence>
<feature type="binding site" evidence="7">
    <location>
        <position position="275"/>
    </location>
    <ligand>
        <name>a divalent metal cation</name>
        <dbReference type="ChEBI" id="CHEBI:60240"/>
        <note>ligand shared between dimeric partners</note>
    </ligand>
</feature>
<comment type="cofactor">
    <cofactor evidence="7">
        <name>Zn(2+)</name>
        <dbReference type="ChEBI" id="CHEBI:29105"/>
    </cofactor>
    <cofactor evidence="7">
        <name>Mg(2+)</name>
        <dbReference type="ChEBI" id="CHEBI:18420"/>
    </cofactor>
    <cofactor evidence="7">
        <name>Co(2+)</name>
        <dbReference type="ChEBI" id="CHEBI:48828"/>
    </cofactor>
    <text evidence="7">Binds 1 divalent metal cation per subunit. Can use ions such as Zn(2+), Mg(2+) or Co(2+).</text>
</comment>